<dbReference type="EMBL" id="RQGU01000085">
    <property type="protein sequence ID" value="TGM22816.1"/>
    <property type="molecule type" value="Genomic_DNA"/>
</dbReference>
<sequence length="165" mass="19611">MSLIYKKMVNNLQPISKKDLKKLMKTQTSNTNLMIIYLNVDKLKINPNLIYKTTSIKPSYIEIKGESQINKKGVRILNETNFWSFERKYKNIIYPEKKILQFLINYLEPNSTYFQKTFKNSEAKLEIVYYHYTSNNPGIFLSKKITNLIGKYSLSLEFDIYCLYE</sequence>
<evidence type="ECO:0000313" key="1">
    <source>
        <dbReference type="EMBL" id="TGM22816.1"/>
    </source>
</evidence>
<organism evidence="1 2">
    <name type="scientific">Leptospira selangorensis</name>
    <dbReference type="NCBI Taxonomy" id="2484982"/>
    <lineage>
        <taxon>Bacteria</taxon>
        <taxon>Pseudomonadati</taxon>
        <taxon>Spirochaetota</taxon>
        <taxon>Spirochaetia</taxon>
        <taxon>Leptospirales</taxon>
        <taxon>Leptospiraceae</taxon>
        <taxon>Leptospira</taxon>
    </lineage>
</organism>
<dbReference type="Pfam" id="PF14106">
    <property type="entry name" value="DUF4279"/>
    <property type="match status" value="1"/>
</dbReference>
<name>A0ABY2NF28_9LEPT</name>
<protein>
    <submittedName>
        <fullName evidence="1">DUF4279 domain-containing protein</fullName>
    </submittedName>
</protein>
<proteinExistence type="predicted"/>
<comment type="caution">
    <text evidence="1">The sequence shown here is derived from an EMBL/GenBank/DDBJ whole genome shotgun (WGS) entry which is preliminary data.</text>
</comment>
<gene>
    <name evidence="1" type="ORF">EHQ82_06680</name>
</gene>
<dbReference type="InterPro" id="IPR025459">
    <property type="entry name" value="DUF4279"/>
</dbReference>
<dbReference type="Proteomes" id="UP000298057">
    <property type="component" value="Unassembled WGS sequence"/>
</dbReference>
<keyword evidence="2" id="KW-1185">Reference proteome</keyword>
<accession>A0ABY2NF28</accession>
<evidence type="ECO:0000313" key="2">
    <source>
        <dbReference type="Proteomes" id="UP000298057"/>
    </source>
</evidence>
<reference evidence="2" key="1">
    <citation type="journal article" date="2019" name="PLoS Negl. Trop. Dis.">
        <title>Revisiting the worldwide diversity of Leptospira species in the environment.</title>
        <authorList>
            <person name="Vincent A.T."/>
            <person name="Schiettekatte O."/>
            <person name="Bourhy P."/>
            <person name="Veyrier F.J."/>
            <person name="Picardeau M."/>
        </authorList>
    </citation>
    <scope>NUCLEOTIDE SEQUENCE [LARGE SCALE GENOMIC DNA]</scope>
    <source>
        <strain evidence="2">201702406</strain>
    </source>
</reference>
<dbReference type="RefSeq" id="WP_135626712.1">
    <property type="nucleotide sequence ID" value="NZ_RQGU01000085.1"/>
</dbReference>